<dbReference type="PANTHER" id="PTHR41536:SF1">
    <property type="entry name" value="PKHD-TYPE HYDROXYLASE YBIX"/>
    <property type="match status" value="1"/>
</dbReference>
<organism evidence="9 10">
    <name type="scientific">Zavarzinia compransoris</name>
    <dbReference type="NCBI Taxonomy" id="1264899"/>
    <lineage>
        <taxon>Bacteria</taxon>
        <taxon>Pseudomonadati</taxon>
        <taxon>Pseudomonadota</taxon>
        <taxon>Alphaproteobacteria</taxon>
        <taxon>Rhodospirillales</taxon>
        <taxon>Zavarziniaceae</taxon>
        <taxon>Zavarzinia</taxon>
    </lineage>
</organism>
<evidence type="ECO:0000256" key="4">
    <source>
        <dbReference type="ARBA" id="ARBA00022964"/>
    </source>
</evidence>
<dbReference type="SUPFAM" id="SSF51197">
    <property type="entry name" value="Clavaminate synthase-like"/>
    <property type="match status" value="1"/>
</dbReference>
<gene>
    <name evidence="9" type="ORF">DKG75_07920</name>
</gene>
<evidence type="ECO:0000256" key="2">
    <source>
        <dbReference type="ARBA" id="ARBA00022723"/>
    </source>
</evidence>
<comment type="cofactor">
    <cofactor evidence="1 7">
        <name>L-ascorbate</name>
        <dbReference type="ChEBI" id="CHEBI:38290"/>
    </cofactor>
</comment>
<dbReference type="EMBL" id="QGLF01000002">
    <property type="protein sequence ID" value="PWR21901.1"/>
    <property type="molecule type" value="Genomic_DNA"/>
</dbReference>
<dbReference type="InterPro" id="IPR006620">
    <property type="entry name" value="Pro_4_hyd_alph"/>
</dbReference>
<comment type="caution">
    <text evidence="9">The sequence shown here is derived from an EMBL/GenBank/DDBJ whole genome shotgun (WGS) entry which is preliminary data.</text>
</comment>
<dbReference type="GO" id="GO:0005506">
    <property type="term" value="F:iron ion binding"/>
    <property type="evidence" value="ECO:0007669"/>
    <property type="project" value="UniProtKB-UniRule"/>
</dbReference>
<keyword evidence="6 7" id="KW-0408">Iron</keyword>
<accession>A0A317E5E1</accession>
<feature type="binding site" evidence="7">
    <location>
        <position position="169"/>
    </location>
    <ligand>
        <name>2-oxoglutarate</name>
        <dbReference type="ChEBI" id="CHEBI:16810"/>
    </ligand>
</feature>
<name>A0A317E5E1_9PROT</name>
<comment type="cofactor">
    <cofactor evidence="7">
        <name>Fe(2+)</name>
        <dbReference type="ChEBI" id="CHEBI:29033"/>
    </cofactor>
    <text evidence="7">Binds 1 Fe(2+) ion per subunit.</text>
</comment>
<dbReference type="NCBIfam" id="NF003974">
    <property type="entry name" value="PRK05467.1-3"/>
    <property type="match status" value="1"/>
</dbReference>
<dbReference type="GO" id="GO:0006879">
    <property type="term" value="P:intracellular iron ion homeostasis"/>
    <property type="evidence" value="ECO:0007669"/>
    <property type="project" value="TreeGrafter"/>
</dbReference>
<dbReference type="InterPro" id="IPR044862">
    <property type="entry name" value="Pro_4_hyd_alph_FE2OG_OXY"/>
</dbReference>
<dbReference type="InterPro" id="IPR023550">
    <property type="entry name" value="PKHD_hydroxylase"/>
</dbReference>
<dbReference type="PROSITE" id="PS51471">
    <property type="entry name" value="FE2OG_OXY"/>
    <property type="match status" value="1"/>
</dbReference>
<dbReference type="InterPro" id="IPR041097">
    <property type="entry name" value="PKHD_C"/>
</dbReference>
<dbReference type="AlphaFoldDB" id="A0A317E5E1"/>
<dbReference type="HAMAP" id="MF_00657">
    <property type="entry name" value="Hydroxyl_YbiX"/>
    <property type="match status" value="1"/>
</dbReference>
<dbReference type="GO" id="GO:0031418">
    <property type="term" value="F:L-ascorbic acid binding"/>
    <property type="evidence" value="ECO:0007669"/>
    <property type="project" value="UniProtKB-KW"/>
</dbReference>
<keyword evidence="4 7" id="KW-0223">Dioxygenase</keyword>
<dbReference type="RefSeq" id="WP_109920545.1">
    <property type="nucleotide sequence ID" value="NZ_QGLF01000002.1"/>
</dbReference>
<dbReference type="Proteomes" id="UP000246077">
    <property type="component" value="Unassembled WGS sequence"/>
</dbReference>
<dbReference type="GO" id="GO:0006974">
    <property type="term" value="P:DNA damage response"/>
    <property type="evidence" value="ECO:0007669"/>
    <property type="project" value="TreeGrafter"/>
</dbReference>
<dbReference type="NCBIfam" id="NF003975">
    <property type="entry name" value="PRK05467.1-4"/>
    <property type="match status" value="1"/>
</dbReference>
<evidence type="ECO:0000256" key="3">
    <source>
        <dbReference type="ARBA" id="ARBA00022896"/>
    </source>
</evidence>
<keyword evidence="2 7" id="KW-0479">Metal-binding</keyword>
<dbReference type="GO" id="GO:0016706">
    <property type="term" value="F:2-oxoglutarate-dependent dioxygenase activity"/>
    <property type="evidence" value="ECO:0007669"/>
    <property type="project" value="UniProtKB-UniRule"/>
</dbReference>
<keyword evidence="10" id="KW-1185">Reference proteome</keyword>
<protein>
    <submittedName>
        <fullName evidence="9">Fe2+-dependent dioxygenase</fullName>
    </submittedName>
</protein>
<feature type="binding site" evidence="7">
    <location>
        <position position="159"/>
    </location>
    <ligand>
        <name>Fe cation</name>
        <dbReference type="ChEBI" id="CHEBI:24875"/>
    </ligand>
</feature>
<evidence type="ECO:0000256" key="6">
    <source>
        <dbReference type="ARBA" id="ARBA00023004"/>
    </source>
</evidence>
<dbReference type="Pfam" id="PF13640">
    <property type="entry name" value="2OG-FeII_Oxy_3"/>
    <property type="match status" value="1"/>
</dbReference>
<evidence type="ECO:0000313" key="10">
    <source>
        <dbReference type="Proteomes" id="UP000246077"/>
    </source>
</evidence>
<keyword evidence="3 7" id="KW-0847">Vitamin C</keyword>
<proteinExistence type="inferred from homology"/>
<dbReference type="SMART" id="SM00702">
    <property type="entry name" value="P4Hc"/>
    <property type="match status" value="1"/>
</dbReference>
<evidence type="ECO:0000256" key="1">
    <source>
        <dbReference type="ARBA" id="ARBA00001961"/>
    </source>
</evidence>
<feature type="domain" description="Fe2OG dioxygenase" evidence="8">
    <location>
        <begin position="78"/>
        <end position="178"/>
    </location>
</feature>
<sequence length="227" mass="24930">MLIAIDKVLTVDEVAGFRRDLAAAAWQDGALTSGTLARHRKRNQQLDEADPLARRLGHHILRLLGHHPLFVSAALPARIYPPKFNRYADEGTYGAHVDSAIMRVPGTDVVVRSDLSATLFLSDPDSYDGGELEIEGQFGVQAVKLEAGDMILYPSTSLHRVTPVTRGERLAAFFWIESLVADEGQRGLLFDLDQAIQGLTSKAGPEDGHLLALTGVYHNLLRRWAIT</sequence>
<dbReference type="OrthoDB" id="9812472at2"/>
<dbReference type="Pfam" id="PF18331">
    <property type="entry name" value="PKHD_C"/>
    <property type="match status" value="1"/>
</dbReference>
<evidence type="ECO:0000313" key="9">
    <source>
        <dbReference type="EMBL" id="PWR21901.1"/>
    </source>
</evidence>
<dbReference type="Gene3D" id="2.60.120.620">
    <property type="entry name" value="q2cbj1_9rhob like domain"/>
    <property type="match status" value="1"/>
</dbReference>
<evidence type="ECO:0000256" key="5">
    <source>
        <dbReference type="ARBA" id="ARBA00023002"/>
    </source>
</evidence>
<dbReference type="PANTHER" id="PTHR41536">
    <property type="entry name" value="PKHD-TYPE HYDROXYLASE YBIX"/>
    <property type="match status" value="1"/>
</dbReference>
<keyword evidence="5 7" id="KW-0560">Oxidoreductase</keyword>
<dbReference type="Gene3D" id="4.10.860.20">
    <property type="entry name" value="Rabenosyn, Rab binding domain"/>
    <property type="match status" value="1"/>
</dbReference>
<feature type="binding site" evidence="7">
    <location>
        <position position="96"/>
    </location>
    <ligand>
        <name>Fe cation</name>
        <dbReference type="ChEBI" id="CHEBI:24875"/>
    </ligand>
</feature>
<feature type="binding site" evidence="7">
    <location>
        <position position="98"/>
    </location>
    <ligand>
        <name>Fe cation</name>
        <dbReference type="ChEBI" id="CHEBI:24875"/>
    </ligand>
</feature>
<dbReference type="InterPro" id="IPR005123">
    <property type="entry name" value="Oxoglu/Fe-dep_dioxygenase_dom"/>
</dbReference>
<evidence type="ECO:0000256" key="7">
    <source>
        <dbReference type="HAMAP-Rule" id="MF_00657"/>
    </source>
</evidence>
<reference evidence="10" key="1">
    <citation type="submission" date="2018-05" db="EMBL/GenBank/DDBJ databases">
        <title>Zavarzinia sp. HR-AS.</title>
        <authorList>
            <person name="Lee Y."/>
            <person name="Jeon C.O."/>
        </authorList>
    </citation>
    <scope>NUCLEOTIDE SEQUENCE [LARGE SCALE GENOMIC DNA]</scope>
    <source>
        <strain evidence="10">DSM 1231</strain>
    </source>
</reference>
<evidence type="ECO:0000259" key="8">
    <source>
        <dbReference type="PROSITE" id="PS51471"/>
    </source>
</evidence>